<feature type="domain" description="AB hydrolase-1" evidence="2">
    <location>
        <begin position="67"/>
        <end position="179"/>
    </location>
</feature>
<accession>A0ABW9VQI6</accession>
<dbReference type="PANTHER" id="PTHR43798">
    <property type="entry name" value="MONOACYLGLYCEROL LIPASE"/>
    <property type="match status" value="1"/>
</dbReference>
<protein>
    <submittedName>
        <fullName evidence="3">Alpha/beta fold hydrolase</fullName>
    </submittedName>
</protein>
<dbReference type="InterPro" id="IPR050266">
    <property type="entry name" value="AB_hydrolase_sf"/>
</dbReference>
<dbReference type="Proteomes" id="UP000478090">
    <property type="component" value="Unassembled WGS sequence"/>
</dbReference>
<keyword evidence="4" id="KW-1185">Reference proteome</keyword>
<dbReference type="SUPFAM" id="SSF53474">
    <property type="entry name" value="alpha/beta-Hydrolases"/>
    <property type="match status" value="1"/>
</dbReference>
<evidence type="ECO:0000259" key="2">
    <source>
        <dbReference type="Pfam" id="PF00561"/>
    </source>
</evidence>
<dbReference type="GO" id="GO:0016787">
    <property type="term" value="F:hydrolase activity"/>
    <property type="evidence" value="ECO:0007669"/>
    <property type="project" value="UniProtKB-KW"/>
</dbReference>
<reference evidence="3 4" key="1">
    <citation type="submission" date="2019-12" db="EMBL/GenBank/DDBJ databases">
        <title>Novel species isolated from a subtropical stream in China.</title>
        <authorList>
            <person name="Lu H."/>
        </authorList>
    </citation>
    <scope>NUCLEOTIDE SEQUENCE [LARGE SCALE GENOMIC DNA]</scope>
    <source>
        <strain evidence="3 4">CY13W</strain>
    </source>
</reference>
<sequence>MIFSKAALCSTALGLLLLSPFVRAEPATVVELAPEIAQDFVRPHTLLDVGGGRKMHLYCRGEGATTVIFDAGLSDWSSIWALVQPQIASRTRACTYDRAGMGYSDPSARPSTPFNVVEDLRNLMKAAGIHSPVVLVGHSLGGFNMKLFAATYPSEVAGVVLVDPTEELELERARPVVTAKFGAATFNKMYAEENGPSAWLAHFQVCVDAAKKQDLDPLSDLYKQCTDPVRQPLGSLIAQHRQTLQVRYVYQAAQASEALNCVIANNPALDAQYSRIFGKKNALGNLPLIVLSHGLVDMESPFPQEDQYVLLALHDQTTALSTRGRHRVVPNTHHNIEVDDPHSIVVAINEVLEMLPVAL</sequence>
<proteinExistence type="predicted"/>
<evidence type="ECO:0000313" key="4">
    <source>
        <dbReference type="Proteomes" id="UP000478090"/>
    </source>
</evidence>
<dbReference type="RefSeq" id="WP_161039348.1">
    <property type="nucleotide sequence ID" value="NZ_WWCM01000007.1"/>
</dbReference>
<name>A0ABW9VQI6_9BURK</name>
<evidence type="ECO:0000256" key="1">
    <source>
        <dbReference type="SAM" id="SignalP"/>
    </source>
</evidence>
<dbReference type="Pfam" id="PF00561">
    <property type="entry name" value="Abhydrolase_1"/>
    <property type="match status" value="1"/>
</dbReference>
<feature type="chain" id="PRO_5046363831" evidence="1">
    <location>
        <begin position="25"/>
        <end position="359"/>
    </location>
</feature>
<evidence type="ECO:0000313" key="3">
    <source>
        <dbReference type="EMBL" id="MYM39977.1"/>
    </source>
</evidence>
<dbReference type="InterPro" id="IPR000073">
    <property type="entry name" value="AB_hydrolase_1"/>
</dbReference>
<dbReference type="Gene3D" id="3.40.50.1820">
    <property type="entry name" value="alpha/beta hydrolase"/>
    <property type="match status" value="1"/>
</dbReference>
<dbReference type="EMBL" id="WWCM01000007">
    <property type="protein sequence ID" value="MYM39977.1"/>
    <property type="molecule type" value="Genomic_DNA"/>
</dbReference>
<dbReference type="InterPro" id="IPR029058">
    <property type="entry name" value="AB_hydrolase_fold"/>
</dbReference>
<gene>
    <name evidence="3" type="ORF">GTP27_11630</name>
</gene>
<keyword evidence="3" id="KW-0378">Hydrolase</keyword>
<keyword evidence="1" id="KW-0732">Signal</keyword>
<dbReference type="PANTHER" id="PTHR43798:SF33">
    <property type="entry name" value="HYDROLASE, PUTATIVE (AFU_ORTHOLOGUE AFUA_2G14860)-RELATED"/>
    <property type="match status" value="1"/>
</dbReference>
<organism evidence="3 4">
    <name type="scientific">Duganella qianjiadongensis</name>
    <dbReference type="NCBI Taxonomy" id="2692176"/>
    <lineage>
        <taxon>Bacteria</taxon>
        <taxon>Pseudomonadati</taxon>
        <taxon>Pseudomonadota</taxon>
        <taxon>Betaproteobacteria</taxon>
        <taxon>Burkholderiales</taxon>
        <taxon>Oxalobacteraceae</taxon>
        <taxon>Telluria group</taxon>
        <taxon>Duganella</taxon>
    </lineage>
</organism>
<feature type="signal peptide" evidence="1">
    <location>
        <begin position="1"/>
        <end position="24"/>
    </location>
</feature>
<comment type="caution">
    <text evidence="3">The sequence shown here is derived from an EMBL/GenBank/DDBJ whole genome shotgun (WGS) entry which is preliminary data.</text>
</comment>